<dbReference type="InterPro" id="IPR013215">
    <property type="entry name" value="Cbl-indep_Met_Synth_N"/>
</dbReference>
<keyword evidence="3" id="KW-1185">Reference proteome</keyword>
<dbReference type="InterPro" id="IPR038071">
    <property type="entry name" value="UROD/MetE-like_sf"/>
</dbReference>
<dbReference type="SUPFAM" id="SSF51726">
    <property type="entry name" value="UROD/MetE-like"/>
    <property type="match status" value="1"/>
</dbReference>
<dbReference type="GO" id="GO:0032259">
    <property type="term" value="P:methylation"/>
    <property type="evidence" value="ECO:0007669"/>
    <property type="project" value="UniProtKB-KW"/>
</dbReference>
<dbReference type="AlphaFoldDB" id="A0ABD1VK61"/>
<evidence type="ECO:0000259" key="1">
    <source>
        <dbReference type="Pfam" id="PF08267"/>
    </source>
</evidence>
<dbReference type="Gene3D" id="3.20.20.210">
    <property type="match status" value="1"/>
</dbReference>
<evidence type="ECO:0000313" key="3">
    <source>
        <dbReference type="Proteomes" id="UP001604277"/>
    </source>
</evidence>
<dbReference type="Pfam" id="PF08267">
    <property type="entry name" value="Meth_synt_1"/>
    <property type="match status" value="1"/>
</dbReference>
<accession>A0ABD1VK61</accession>
<proteinExistence type="predicted"/>
<evidence type="ECO:0000313" key="2">
    <source>
        <dbReference type="EMBL" id="KAL2537592.1"/>
    </source>
</evidence>
<dbReference type="PANTHER" id="PTHR30519">
    <property type="entry name" value="5-METHYLTETRAHYDROPTEROYLTRIGLUTAMATE--HOMOCYSTEINE METHYLTRANSFERASE"/>
    <property type="match status" value="1"/>
</dbReference>
<keyword evidence="2" id="KW-0808">Transferase</keyword>
<organism evidence="2 3">
    <name type="scientific">Forsythia ovata</name>
    <dbReference type="NCBI Taxonomy" id="205694"/>
    <lineage>
        <taxon>Eukaryota</taxon>
        <taxon>Viridiplantae</taxon>
        <taxon>Streptophyta</taxon>
        <taxon>Embryophyta</taxon>
        <taxon>Tracheophyta</taxon>
        <taxon>Spermatophyta</taxon>
        <taxon>Magnoliopsida</taxon>
        <taxon>eudicotyledons</taxon>
        <taxon>Gunneridae</taxon>
        <taxon>Pentapetalae</taxon>
        <taxon>asterids</taxon>
        <taxon>lamiids</taxon>
        <taxon>Lamiales</taxon>
        <taxon>Oleaceae</taxon>
        <taxon>Forsythieae</taxon>
        <taxon>Forsythia</taxon>
    </lineage>
</organism>
<gene>
    <name evidence="2" type="ORF">Fot_18983</name>
</gene>
<comment type="caution">
    <text evidence="2">The sequence shown here is derived from an EMBL/GenBank/DDBJ whole genome shotgun (WGS) entry which is preliminary data.</text>
</comment>
<dbReference type="GO" id="GO:0008168">
    <property type="term" value="F:methyltransferase activity"/>
    <property type="evidence" value="ECO:0007669"/>
    <property type="project" value="UniProtKB-KW"/>
</dbReference>
<name>A0ABD1VK61_9LAMI</name>
<feature type="domain" description="Cobalamin-independent methionine synthase MetE N-terminal" evidence="1">
    <location>
        <begin position="53"/>
        <end position="125"/>
    </location>
</feature>
<dbReference type="Proteomes" id="UP001604277">
    <property type="component" value="Unassembled WGS sequence"/>
</dbReference>
<reference evidence="3" key="1">
    <citation type="submission" date="2024-07" db="EMBL/GenBank/DDBJ databases">
        <title>Two chromosome-level genome assemblies of Korean endemic species Abeliophyllum distichum and Forsythia ovata (Oleaceae).</title>
        <authorList>
            <person name="Jang H."/>
        </authorList>
    </citation>
    <scope>NUCLEOTIDE SEQUENCE [LARGE SCALE GENOMIC DNA]</scope>
</reference>
<sequence length="141" mass="15780">MPNSCIPYLKKNFDKFLVQATKLFNEIKHILSTSISSVGSGMVIEMKFLVNSIMLLSKPAKGVEKTFPLLSLLGKILPVYKEVIAELKAAGVSWIQFDEPTLVKDLESHQLEAFTKAYAEFPSRRILSLTNYSRTSHACVV</sequence>
<keyword evidence="2" id="KW-0489">Methyltransferase</keyword>
<dbReference type="EMBL" id="JBFOLJ010000005">
    <property type="protein sequence ID" value="KAL2537592.1"/>
    <property type="molecule type" value="Genomic_DNA"/>
</dbReference>
<protein>
    <submittedName>
        <fullName evidence="2">5-methyltetrahydropteroyltriglutamate--homocysteine methyltransferase 2</fullName>
    </submittedName>
</protein>